<name>A0A0S6UFQ5_NEOTH</name>
<feature type="transmembrane region" description="Helical" evidence="7">
    <location>
        <begin position="524"/>
        <end position="541"/>
    </location>
</feature>
<feature type="compositionally biased region" description="Basic and acidic residues" evidence="6">
    <location>
        <begin position="28"/>
        <end position="38"/>
    </location>
</feature>
<feature type="transmembrane region" description="Helical" evidence="7">
    <location>
        <begin position="296"/>
        <end position="316"/>
    </location>
</feature>
<protein>
    <submittedName>
        <fullName evidence="9">FOG: TPR repeat</fullName>
    </submittedName>
</protein>
<evidence type="ECO:0000256" key="4">
    <source>
        <dbReference type="ARBA" id="ARBA00023136"/>
    </source>
</evidence>
<evidence type="ECO:0000256" key="1">
    <source>
        <dbReference type="ARBA" id="ARBA00004141"/>
    </source>
</evidence>
<evidence type="ECO:0000313" key="9">
    <source>
        <dbReference type="EMBL" id="GAF27028.1"/>
    </source>
</evidence>
<dbReference type="PANTHER" id="PTHR37422">
    <property type="entry name" value="TEICHURONIC ACID BIOSYNTHESIS PROTEIN TUAE"/>
    <property type="match status" value="1"/>
</dbReference>
<dbReference type="PANTHER" id="PTHR37422:SF13">
    <property type="entry name" value="LIPOPOLYSACCHARIDE BIOSYNTHESIS PROTEIN PA4999-RELATED"/>
    <property type="match status" value="1"/>
</dbReference>
<feature type="transmembrane region" description="Helical" evidence="7">
    <location>
        <begin position="246"/>
        <end position="262"/>
    </location>
</feature>
<dbReference type="SUPFAM" id="SSF48452">
    <property type="entry name" value="TPR-like"/>
    <property type="match status" value="1"/>
</dbReference>
<proteinExistence type="predicted"/>
<evidence type="ECO:0000259" key="8">
    <source>
        <dbReference type="Pfam" id="PF04932"/>
    </source>
</evidence>
<feature type="transmembrane region" description="Helical" evidence="7">
    <location>
        <begin position="220"/>
        <end position="239"/>
    </location>
</feature>
<feature type="transmembrane region" description="Helical" evidence="7">
    <location>
        <begin position="149"/>
        <end position="168"/>
    </location>
</feature>
<evidence type="ECO:0000256" key="2">
    <source>
        <dbReference type="ARBA" id="ARBA00022692"/>
    </source>
</evidence>
<dbReference type="Gene3D" id="1.25.40.10">
    <property type="entry name" value="Tetratricopeptide repeat domain"/>
    <property type="match status" value="1"/>
</dbReference>
<keyword evidence="3 7" id="KW-1133">Transmembrane helix</keyword>
<evidence type="ECO:0000256" key="3">
    <source>
        <dbReference type="ARBA" id="ARBA00022989"/>
    </source>
</evidence>
<comment type="subcellular location">
    <subcellularLocation>
        <location evidence="1">Membrane</location>
        <topology evidence="1">Multi-pass membrane protein</topology>
    </subcellularLocation>
</comment>
<dbReference type="InterPro" id="IPR007016">
    <property type="entry name" value="O-antigen_ligase-rel_domated"/>
</dbReference>
<dbReference type="InterPro" id="IPR051533">
    <property type="entry name" value="WaaL-like"/>
</dbReference>
<feature type="repeat" description="TPR" evidence="5">
    <location>
        <begin position="694"/>
        <end position="727"/>
    </location>
</feature>
<dbReference type="InterPro" id="IPR019734">
    <property type="entry name" value="TPR_rpt"/>
</dbReference>
<dbReference type="AlphaFoldDB" id="A0A0S6UFQ5"/>
<dbReference type="InterPro" id="IPR011990">
    <property type="entry name" value="TPR-like_helical_dom_sf"/>
</dbReference>
<feature type="region of interest" description="Disordered" evidence="6">
    <location>
        <begin position="1"/>
        <end position="50"/>
    </location>
</feature>
<dbReference type="SMART" id="SM00028">
    <property type="entry name" value="TPR"/>
    <property type="match status" value="4"/>
</dbReference>
<evidence type="ECO:0000256" key="5">
    <source>
        <dbReference type="PROSITE-ProRule" id="PRU00339"/>
    </source>
</evidence>
<dbReference type="Pfam" id="PF13432">
    <property type="entry name" value="TPR_16"/>
    <property type="match status" value="1"/>
</dbReference>
<feature type="transmembrane region" description="Helical" evidence="7">
    <location>
        <begin position="322"/>
        <end position="340"/>
    </location>
</feature>
<feature type="transmembrane region" description="Helical" evidence="7">
    <location>
        <begin position="127"/>
        <end position="143"/>
    </location>
</feature>
<dbReference type="GO" id="GO:0016020">
    <property type="term" value="C:membrane"/>
    <property type="evidence" value="ECO:0007669"/>
    <property type="project" value="UniProtKB-SubCell"/>
</dbReference>
<feature type="transmembrane region" description="Helical" evidence="7">
    <location>
        <begin position="468"/>
        <end position="488"/>
    </location>
</feature>
<feature type="transmembrane region" description="Helical" evidence="7">
    <location>
        <begin position="562"/>
        <end position="584"/>
    </location>
</feature>
<reference evidence="9" key="1">
    <citation type="journal article" date="2014" name="Gene">
        <title>Genome-guided analysis of transformation efficiency and carbon dioxide assimilation by Moorella thermoacetica Y72.</title>
        <authorList>
            <person name="Tsukahara K."/>
            <person name="Kita A."/>
            <person name="Nakashimada Y."/>
            <person name="Hoshino T."/>
            <person name="Murakami K."/>
        </authorList>
    </citation>
    <scope>NUCLEOTIDE SEQUENCE [LARGE SCALE GENOMIC DNA]</scope>
    <source>
        <strain evidence="9">Y72</strain>
    </source>
</reference>
<organism evidence="9">
    <name type="scientific">Moorella thermoacetica Y72</name>
    <dbReference type="NCBI Taxonomy" id="1325331"/>
    <lineage>
        <taxon>Bacteria</taxon>
        <taxon>Bacillati</taxon>
        <taxon>Bacillota</taxon>
        <taxon>Clostridia</taxon>
        <taxon>Neomoorellales</taxon>
        <taxon>Neomoorellaceae</taxon>
        <taxon>Neomoorella</taxon>
    </lineage>
</organism>
<dbReference type="RefSeq" id="WP_025774733.1">
    <property type="nucleotide sequence ID" value="NZ_DF238840.1"/>
</dbReference>
<keyword evidence="5" id="KW-0802">TPR repeat</keyword>
<gene>
    <name evidence="9" type="ORF">MTY_2369</name>
</gene>
<sequence>MAHKKKIKDNGRGKVISLESAVNKGRKTRTDNKAHGESDAGSQVSPWRRRTEEQVAEETFWPEKGNRTLFALAFSGLILLLFYPPFFRGLFFPVEQRWTLILAAVIFFFAYLWKFSRREIAFLNRPLDFAAAALVVVYILAAIKPASRGLAMAEIAKVLLYFLTFWLVSRLGGQRRTLYLLHALYLAGVGAALAALLAATDLVYIKDGFVGGRFFSTLQYPNALASYVGAASIIGFYLWARSGNRWRYGYAAANYLLLMVFLGTGSRGAYLIFPTVVFLYWLLAPGGYRLNTLAHLVACGAAALLGVARFIPLALAKAHGQAWGWFTLGLMVALLGQLLIQGAGRVLTTPRARMAAGLVILVILVGGAAVFVLHQPRISAASTGGQVPGVLGKILPPQVVSRLKDINLKTRSSRERIIWTQDALQMVRQRPILGFGGGGWEAAYRQYQRYYYNSTQVHNDYAQVAVEAGLVGLVVLAAVWLLFLLVTAGNYRHSQGQGRLQALAVGAAAVNLGLHAAIDFDLALGAVSIMLWACFGLARSLEGQRLEPEPALPPLIFKNRQLPCITAVSLATLVLILFAGSYLAGVSSYRQATAALQQNNLPAAAAYLEEASRYDPFTASYNSDLASIYLREGKTKEALNQALAASAKEPYNLAILNRLAEVYWQEGSAQEAVATMERAREIAPWVGAAWENLGQVYDAAGISYLQAGQKDRARQMFQEAAALPESIQAKVDTLGDFKDLHQPGGVALSPAIQLRAGIAQYFLGQEKEAAINLEAAARDANLQAEARLWQAVMAFHHGDGLLSSRLLAEVQKTNTSLAKEYDQLKTLPVLSK</sequence>
<keyword evidence="4 7" id="KW-0472">Membrane</keyword>
<dbReference type="Pfam" id="PF13424">
    <property type="entry name" value="TPR_12"/>
    <property type="match status" value="1"/>
</dbReference>
<dbReference type="Pfam" id="PF04932">
    <property type="entry name" value="Wzy_C"/>
    <property type="match status" value="1"/>
</dbReference>
<evidence type="ECO:0000256" key="6">
    <source>
        <dbReference type="SAM" id="MobiDB-lite"/>
    </source>
</evidence>
<feature type="transmembrane region" description="Helical" evidence="7">
    <location>
        <begin position="352"/>
        <end position="373"/>
    </location>
</feature>
<dbReference type="EMBL" id="DF238840">
    <property type="protein sequence ID" value="GAF27028.1"/>
    <property type="molecule type" value="Genomic_DNA"/>
</dbReference>
<accession>A0A0S6UFQ5</accession>
<dbReference type="Proteomes" id="UP000063718">
    <property type="component" value="Unassembled WGS sequence"/>
</dbReference>
<feature type="domain" description="O-antigen ligase-related" evidence="8">
    <location>
        <begin position="331"/>
        <end position="476"/>
    </location>
</feature>
<keyword evidence="2 7" id="KW-0812">Transmembrane</keyword>
<dbReference type="PROSITE" id="PS50005">
    <property type="entry name" value="TPR"/>
    <property type="match status" value="1"/>
</dbReference>
<feature type="transmembrane region" description="Helical" evidence="7">
    <location>
        <begin position="180"/>
        <end position="200"/>
    </location>
</feature>
<evidence type="ECO:0000256" key="7">
    <source>
        <dbReference type="SAM" id="Phobius"/>
    </source>
</evidence>
<feature type="transmembrane region" description="Helical" evidence="7">
    <location>
        <begin position="98"/>
        <end position="115"/>
    </location>
</feature>
<feature type="transmembrane region" description="Helical" evidence="7">
    <location>
        <begin position="69"/>
        <end position="86"/>
    </location>
</feature>